<feature type="compositionally biased region" description="Basic and acidic residues" evidence="1">
    <location>
        <begin position="224"/>
        <end position="233"/>
    </location>
</feature>
<proteinExistence type="predicted"/>
<dbReference type="Proteomes" id="UP000772434">
    <property type="component" value="Unassembled WGS sequence"/>
</dbReference>
<accession>A0A9P5TUN4</accession>
<dbReference type="EMBL" id="JADNRY010000935">
    <property type="protein sequence ID" value="KAF9023997.1"/>
    <property type="molecule type" value="Genomic_DNA"/>
</dbReference>
<evidence type="ECO:0000256" key="1">
    <source>
        <dbReference type="SAM" id="MobiDB-lite"/>
    </source>
</evidence>
<feature type="compositionally biased region" description="Acidic residues" evidence="1">
    <location>
        <begin position="214"/>
        <end position="223"/>
    </location>
</feature>
<reference evidence="2" key="1">
    <citation type="submission" date="2020-11" db="EMBL/GenBank/DDBJ databases">
        <authorList>
            <consortium name="DOE Joint Genome Institute"/>
            <person name="Ahrendt S."/>
            <person name="Riley R."/>
            <person name="Andreopoulos W."/>
            <person name="Labutti K."/>
            <person name="Pangilinan J."/>
            <person name="Ruiz-Duenas F.J."/>
            <person name="Barrasa J.M."/>
            <person name="Sanchez-Garcia M."/>
            <person name="Camarero S."/>
            <person name="Miyauchi S."/>
            <person name="Serrano A."/>
            <person name="Linde D."/>
            <person name="Babiker R."/>
            <person name="Drula E."/>
            <person name="Ayuso-Fernandez I."/>
            <person name="Pacheco R."/>
            <person name="Padilla G."/>
            <person name="Ferreira P."/>
            <person name="Barriuso J."/>
            <person name="Kellner H."/>
            <person name="Castanera R."/>
            <person name="Alfaro M."/>
            <person name="Ramirez L."/>
            <person name="Pisabarro A.G."/>
            <person name="Kuo A."/>
            <person name="Tritt A."/>
            <person name="Lipzen A."/>
            <person name="He G."/>
            <person name="Yan M."/>
            <person name="Ng V."/>
            <person name="Cullen D."/>
            <person name="Martin F."/>
            <person name="Rosso M.-N."/>
            <person name="Henrissat B."/>
            <person name="Hibbett D."/>
            <person name="Martinez A.T."/>
            <person name="Grigoriev I.V."/>
        </authorList>
    </citation>
    <scope>NUCLEOTIDE SEQUENCE</scope>
    <source>
        <strain evidence="2">AH 40177</strain>
    </source>
</reference>
<protein>
    <submittedName>
        <fullName evidence="2">Uncharacterized protein</fullName>
    </submittedName>
</protein>
<feature type="region of interest" description="Disordered" evidence="1">
    <location>
        <begin position="211"/>
        <end position="233"/>
    </location>
</feature>
<sequence length="362" mass="40357">MAIVLPLPLRKFVPVIVKICRLFFLPIPNALAQLDIIDTLLRLPHHPIAGPSTGNSFTTRFGLADPLRWTLRTRCTSHQQQFAVDWKECLLYVGPSGFPDVHEYMASWDKYALGLREVRLVGCVCVVDGGWEESYGSNLKERWEEGSECVVDADGGYGVCVDVDDEFGCVCATPIAIGSDTLIKGRSESEPDLSSRATVIDALEPRAHSLVEGTEIESGGEEEEKGKPESEKVRREITRFVFTTPVNPRGRTSGKRMRTGVIASWMAMRAKKLIERACPDLIIPDFTWKIRSHAKVDPRQPNDVKFEFQMKGKSKKEAKVYEGVLKEAERKLGGMNGFGTLSMGKKLIYPRSKGVEPIPCEL</sequence>
<dbReference type="AlphaFoldDB" id="A0A9P5TUN4"/>
<evidence type="ECO:0000313" key="3">
    <source>
        <dbReference type="Proteomes" id="UP000772434"/>
    </source>
</evidence>
<gene>
    <name evidence="2" type="ORF">BDP27DRAFT_1438335</name>
</gene>
<comment type="caution">
    <text evidence="2">The sequence shown here is derived from an EMBL/GenBank/DDBJ whole genome shotgun (WGS) entry which is preliminary data.</text>
</comment>
<organism evidence="2 3">
    <name type="scientific">Rhodocollybia butyracea</name>
    <dbReference type="NCBI Taxonomy" id="206335"/>
    <lineage>
        <taxon>Eukaryota</taxon>
        <taxon>Fungi</taxon>
        <taxon>Dikarya</taxon>
        <taxon>Basidiomycota</taxon>
        <taxon>Agaricomycotina</taxon>
        <taxon>Agaricomycetes</taxon>
        <taxon>Agaricomycetidae</taxon>
        <taxon>Agaricales</taxon>
        <taxon>Marasmiineae</taxon>
        <taxon>Omphalotaceae</taxon>
        <taxon>Rhodocollybia</taxon>
    </lineage>
</organism>
<keyword evidence="3" id="KW-1185">Reference proteome</keyword>
<evidence type="ECO:0000313" key="2">
    <source>
        <dbReference type="EMBL" id="KAF9023997.1"/>
    </source>
</evidence>
<name>A0A9P5TUN4_9AGAR</name>